<sequence>MNFNIPHAFLGLTRKHPDELDKLGEIDIQKYSNKIYDPFTSSYFNTIEKCKSKWYENVYPSILDSNFNGEGFFGFAPVKSASNHCGKVYEK</sequence>
<evidence type="ECO:0000313" key="4">
    <source>
        <dbReference type="Proteomes" id="UP000477070"/>
    </source>
</evidence>
<dbReference type="OrthoDB" id="5326255at2"/>
<dbReference type="EMBL" id="QBIU01000001">
    <property type="protein sequence ID" value="MWV69493.1"/>
    <property type="molecule type" value="Genomic_DNA"/>
</dbReference>
<organism evidence="2 3">
    <name type="scientific">Helicobacter saguini</name>
    <dbReference type="NCBI Taxonomy" id="1548018"/>
    <lineage>
        <taxon>Bacteria</taxon>
        <taxon>Pseudomonadati</taxon>
        <taxon>Campylobacterota</taxon>
        <taxon>Epsilonproteobacteria</taxon>
        <taxon>Campylobacterales</taxon>
        <taxon>Helicobacteraceae</taxon>
        <taxon>Helicobacter</taxon>
    </lineage>
</organism>
<evidence type="ECO:0000313" key="2">
    <source>
        <dbReference type="EMBL" id="TLD92957.1"/>
    </source>
</evidence>
<proteinExistence type="predicted"/>
<name>A0A347VH77_9HELI</name>
<protein>
    <submittedName>
        <fullName evidence="2">Uncharacterized protein</fullName>
    </submittedName>
</protein>
<reference evidence="2" key="3">
    <citation type="submission" date="2018-04" db="EMBL/GenBank/DDBJ databases">
        <authorList>
            <person name="Sheh A."/>
            <person name="Shen Z."/>
            <person name="Mannion A.J."/>
            <person name="Fox J.G."/>
        </authorList>
    </citation>
    <scope>NUCLEOTIDE SEQUENCE</scope>
    <source>
        <strain evidence="2">MIT 97-6194</strain>
    </source>
</reference>
<dbReference type="AlphaFoldDB" id="A0A347VH77"/>
<dbReference type="EMBL" id="JRMP02000017">
    <property type="protein sequence ID" value="TLD92957.1"/>
    <property type="molecule type" value="Genomic_DNA"/>
</dbReference>
<reference evidence="2 3" key="2">
    <citation type="journal article" date="2016" name="Infect. Immun.">
        <title>Helicobacter saguini, a Novel Helicobacter Isolated from Cotton-Top Tamarins with Ulcerative Colitis, Has Proinflammatory Properties and Induces Typhlocolitis and Dysplasia in Gnotobiotic IL-10-/- Mice.</title>
        <authorList>
            <person name="Shen Z."/>
            <person name="Mannion A."/>
            <person name="Whary M.T."/>
            <person name="Muthupalani S."/>
            <person name="Sheh A."/>
            <person name="Feng Y."/>
            <person name="Gong G."/>
            <person name="Vandamme P."/>
            <person name="Holcombe H.R."/>
            <person name="Paster B.J."/>
            <person name="Fox J.G."/>
        </authorList>
    </citation>
    <scope>NUCLEOTIDE SEQUENCE [LARGE SCALE GENOMIC DNA]</scope>
    <source>
        <strain evidence="2 3">MIT 97-6194</strain>
    </source>
</reference>
<accession>A0A347VH77</accession>
<dbReference type="Proteomes" id="UP000477070">
    <property type="component" value="Unassembled WGS sequence"/>
</dbReference>
<evidence type="ECO:0000313" key="1">
    <source>
        <dbReference type="EMBL" id="MWV69493.1"/>
    </source>
</evidence>
<dbReference type="Proteomes" id="UP000029714">
    <property type="component" value="Unassembled WGS sequence"/>
</dbReference>
<gene>
    <name evidence="1" type="ORF">DCO61_05580</name>
    <name evidence="2" type="ORF">LS64_009725</name>
</gene>
<evidence type="ECO:0000313" key="3">
    <source>
        <dbReference type="Proteomes" id="UP000029714"/>
    </source>
</evidence>
<reference evidence="2 3" key="1">
    <citation type="journal article" date="2014" name="Genome Announc.">
        <title>Draft genome sequences of eight enterohepatic helicobacter species isolated from both laboratory and wild rodents.</title>
        <authorList>
            <person name="Sheh A."/>
            <person name="Shen Z."/>
            <person name="Fox J.G."/>
        </authorList>
    </citation>
    <scope>NUCLEOTIDE SEQUENCE [LARGE SCALE GENOMIC DNA]</scope>
    <source>
        <strain evidence="2 3">MIT 97-6194</strain>
    </source>
</reference>
<reference evidence="1 4" key="4">
    <citation type="submission" date="2019-12" db="EMBL/GenBank/DDBJ databases">
        <title>Multi-Generational Helicobacter saguini Isolates.</title>
        <authorList>
            <person name="Mannion A."/>
            <person name="Shen Z."/>
            <person name="Fox J.G."/>
        </authorList>
    </citation>
    <scope>NUCLEOTIDE SEQUENCE [LARGE SCALE GENOMIC DNA]</scope>
    <source>
        <strain evidence="1">16-048</strain>
        <strain evidence="4">16-048 (F4)</strain>
    </source>
</reference>
<keyword evidence="3" id="KW-1185">Reference proteome</keyword>
<comment type="caution">
    <text evidence="2">The sequence shown here is derived from an EMBL/GenBank/DDBJ whole genome shotgun (WGS) entry which is preliminary data.</text>
</comment>